<dbReference type="EMBL" id="LN902848">
    <property type="protein sequence ID" value="CDS43728.1"/>
    <property type="molecule type" value="Genomic_DNA"/>
</dbReference>
<dbReference type="GO" id="GO:0005085">
    <property type="term" value="F:guanyl-nucleotide exchange factor activity"/>
    <property type="evidence" value="ECO:0007669"/>
    <property type="project" value="UniProtKB-KW"/>
</dbReference>
<evidence type="ECO:0000313" key="8">
    <source>
        <dbReference type="Proteomes" id="UP000017246"/>
    </source>
</evidence>
<feature type="region of interest" description="Disordered" evidence="3">
    <location>
        <begin position="1389"/>
        <end position="1417"/>
    </location>
</feature>
<dbReference type="SUPFAM" id="SSF51206">
    <property type="entry name" value="cAMP-binding domain-like"/>
    <property type="match status" value="2"/>
</dbReference>
<dbReference type="OrthoDB" id="21144at2759"/>
<dbReference type="GO" id="GO:0016324">
    <property type="term" value="C:apical plasma membrane"/>
    <property type="evidence" value="ECO:0007669"/>
    <property type="project" value="TreeGrafter"/>
</dbReference>
<feature type="compositionally biased region" description="Polar residues" evidence="3">
    <location>
        <begin position="172"/>
        <end position="185"/>
    </location>
</feature>
<dbReference type="CDD" id="cd06224">
    <property type="entry name" value="REM"/>
    <property type="match status" value="1"/>
</dbReference>
<dbReference type="eggNOG" id="KOG3542">
    <property type="taxonomic scope" value="Eukaryota"/>
</dbReference>
<feature type="compositionally biased region" description="Low complexity" evidence="3">
    <location>
        <begin position="1643"/>
        <end position="1652"/>
    </location>
</feature>
<feature type="compositionally biased region" description="Low complexity" evidence="3">
    <location>
        <begin position="845"/>
        <end position="854"/>
    </location>
</feature>
<feature type="region of interest" description="Disordered" evidence="3">
    <location>
        <begin position="779"/>
        <end position="854"/>
    </location>
</feature>
<dbReference type="InterPro" id="IPR001895">
    <property type="entry name" value="RASGEF_cat_dom"/>
</dbReference>
<keyword evidence="8" id="KW-1185">Reference proteome</keyword>
<feature type="domain" description="Cyclic nucleotide-binding" evidence="5">
    <location>
        <begin position="293"/>
        <end position="358"/>
    </location>
</feature>
<dbReference type="InterPro" id="IPR014710">
    <property type="entry name" value="RmlC-like_jellyroll"/>
</dbReference>
<dbReference type="Gene3D" id="2.60.120.10">
    <property type="entry name" value="Jelly Rolls"/>
    <property type="match status" value="2"/>
</dbReference>
<feature type="compositionally biased region" description="Pro residues" evidence="3">
    <location>
        <begin position="1608"/>
        <end position="1631"/>
    </location>
</feature>
<feature type="compositionally biased region" description="Pro residues" evidence="3">
    <location>
        <begin position="1405"/>
        <end position="1417"/>
    </location>
</feature>
<dbReference type="PROSITE" id="PS50212">
    <property type="entry name" value="RASGEF_NTER"/>
    <property type="match status" value="1"/>
</dbReference>
<feature type="domain" description="Ras-GEF" evidence="4">
    <location>
        <begin position="982"/>
        <end position="1254"/>
    </location>
</feature>
<feature type="compositionally biased region" description="Pro residues" evidence="3">
    <location>
        <begin position="784"/>
        <end position="797"/>
    </location>
</feature>
<feature type="region of interest" description="Disordered" evidence="3">
    <location>
        <begin position="1256"/>
        <end position="1311"/>
    </location>
</feature>
<evidence type="ECO:0000259" key="4">
    <source>
        <dbReference type="PROSITE" id="PS50009"/>
    </source>
</evidence>
<dbReference type="OMA" id="FRNFNSM"/>
<sequence length="1732" mass="188429">MASENSEILRILETPPDKRSNEELMRVHDFLGSIEGLQHLRPRSHREAALQETARLARLMRVRGESLLFRRGDPASAWFILLSGCVLIDHSMFLPRSCFGTRLNGSQVRHQDCFVLEESDLVAIAYVDRDPPPLAAASPRTQLQPASNKKGVLSPVGEASGVKKSSQKRQQQHTPERQSSLSESDSAIARTMTTTSNSSNTSLHCAIGVDSDSDLDGGGGDGAEDDDGGGSDVDNEEDEDDEEEEDEDDEFDSGSSSHESLRDSFWDALLKEPRLRTTADVEVLVENVQKLPAFSNLSEGTRTALCRLMLVAVVREASQVVLSDGEILDTWSVILNGTVEVVDPDGTIRELTSGDAFGVRLPPSPNADGAMSGGALVVQRHRGQMRTVTEDCQFVCVAQADYFRIMAQAADAEVPEVEEDGGRVVLVYEDIRKDAAPASTDADVLPHAPPSPSSATVSRVVIKGTPEKLIDHLKSPESSDPSYPEDLLLTYRTFLPTPALLMRRLLTWWEEALPADRILRSRIQRYVVLWVHNHPADFYDRPAMLHFLETFSDLLQRDSGNRRLLHLACSTRARPRTVSVTLTLIVAPGAACHIILPCVLVGGQGEFGIFVNQAEEVGGATHGGGGEGYEVRPVLRRADQLLALQQTSVEGLSLAQLASMLASLVLSYNRQPPGTTTTRTLAFSVIFNPSQFYELMSKVGELNSRLTSKNRATVISTRDDHFNAFEVASIQEGLSLINASSRAAGMPSSSIDNWMERQQQQKCQRLPGEQSHLVRGAVSLRYPPGAPHPRSPLPPGRPSATAETSLLPSTCSDPSSSSGLTRSSSQPDLTITGAGARSRGDHPQGAWWGGASSASAGMGEAGGMSVIRVWRSLGAEAKDQVSKLVPLHPRTIARTAVRLAAQEFSIDVDDVAAEFCLCLVTVDEGPIMKQSRIADNMDDLANRIALNSRYYLKPNRVSDVLITDDVAKVIYQESRVSLTQLSPEEVAIQLTLDDFSIFRSIEAAEFVDKVFGLTPPTSSALDGCSNSSNNGNIDNDGGGGGGFATGCANLDAFADVVNKEAYWVPSELCAETSLPKRVDMLKRFIKIAKLCRDLRNFNTMFCILVGLHMSPVERLRQTWERLPNKYVKMSRDLALVLDPSRNFAHYRNLLTSPPQSPQTGAQCLPLVPYLPLVLKDLTFIHLGNPSRSPATSASSSACPQLINFAKLRMFAKEIRSLRRMCDIEYDLPLAQRLLQSGGTSNKFSFLLAPGGGSGSATTIDISSPQQQHQQPSLLTSSASNISTASASSATDSVNNQGSHIQPKKSSDGGGVASLMSGATSLLLSTASGAGSSPTRVTVPNLGGVAWSGMKKAKVKALYAAWQMRLRVRTYMAGLRVTEDLDRLAQLSHRAESGGATPKEATPTPTSAPAPPQHPPLPSVAVVGGKSAFVAESPPSKSQLPPTPPQVTVISTAAAMVPTSSATATISSHRSIFGNQSIEDARKLIALQERTSRRRMRMCAVPTYPQQQHYHHYHQQLLHPQQYCHYGVHYQHYLSNGVPAYVAGDQRTGQRGRYLPPTTTNVYHLQLHQQHQQYRQQQQQQTSAMAAAQWVARQQQMALPSQQRSRFHSPPPPPPPPPAPPPPQHSMPPKQPPAYDYAMILKVQQQQQQQQQQMRNVGGFVRRSSEPPPRGGVGGPPRVTSPALVHRHPSPQGSMQRPPLPSYHEVVAMKQHQQHLGTSVQPLARGQDGRPVR</sequence>
<feature type="compositionally biased region" description="Low complexity" evidence="3">
    <location>
        <begin position="798"/>
        <end position="825"/>
    </location>
</feature>
<dbReference type="Gene3D" id="1.10.840.10">
    <property type="entry name" value="Ras guanine-nucleotide exchange factors catalytic domain"/>
    <property type="match status" value="1"/>
</dbReference>
<dbReference type="InterPro" id="IPR008937">
    <property type="entry name" value="Ras-like_GEF"/>
</dbReference>
<feature type="region of interest" description="Disordered" evidence="3">
    <location>
        <begin position="133"/>
        <end position="259"/>
    </location>
</feature>
<feature type="compositionally biased region" description="Low complexity" evidence="3">
    <location>
        <begin position="193"/>
        <end position="202"/>
    </location>
</feature>
<dbReference type="SMART" id="SM00100">
    <property type="entry name" value="cNMP"/>
    <property type="match status" value="1"/>
</dbReference>
<dbReference type="CDD" id="cd01785">
    <property type="entry name" value="RA_PDZ-GEF1"/>
    <property type="match status" value="1"/>
</dbReference>
<dbReference type="STRING" id="6211.A0A068YNX5"/>
<reference evidence="7" key="2">
    <citation type="submission" date="2015-11" db="EMBL/GenBank/DDBJ databases">
        <authorList>
            <person name="Zhang Y."/>
            <person name="Guo Z."/>
        </authorList>
    </citation>
    <scope>NUCLEOTIDE SEQUENCE</scope>
</reference>
<dbReference type="GO" id="GO:0007265">
    <property type="term" value="P:Ras protein signal transduction"/>
    <property type="evidence" value="ECO:0007669"/>
    <property type="project" value="TreeGrafter"/>
</dbReference>
<dbReference type="CDD" id="cd00155">
    <property type="entry name" value="RasGEF"/>
    <property type="match status" value="1"/>
</dbReference>
<gene>
    <name evidence="7" type="ORF">EmuJ_001152650</name>
</gene>
<dbReference type="InterPro" id="IPR000595">
    <property type="entry name" value="cNMP-bd_dom"/>
</dbReference>
<dbReference type="InterPro" id="IPR023578">
    <property type="entry name" value="Ras_GEF_dom_sf"/>
</dbReference>
<dbReference type="Gene3D" id="1.20.870.10">
    <property type="entry name" value="Son of sevenless (SoS) protein Chain: S domain 1"/>
    <property type="match status" value="1"/>
</dbReference>
<dbReference type="Pfam" id="PF00618">
    <property type="entry name" value="RasGEF_N"/>
    <property type="match status" value="1"/>
</dbReference>
<dbReference type="PANTHER" id="PTHR23113">
    <property type="entry name" value="GUANINE NUCLEOTIDE EXCHANGE FACTOR"/>
    <property type="match status" value="1"/>
</dbReference>
<evidence type="ECO:0000256" key="3">
    <source>
        <dbReference type="SAM" id="MobiDB-lite"/>
    </source>
</evidence>
<feature type="domain" description="N-terminal Ras-GEF" evidence="6">
    <location>
        <begin position="457"/>
        <end position="575"/>
    </location>
</feature>
<dbReference type="SMART" id="SM00229">
    <property type="entry name" value="RasGEFN"/>
    <property type="match status" value="1"/>
</dbReference>
<feature type="compositionally biased region" description="Low complexity" evidence="3">
    <location>
        <begin position="1395"/>
        <end position="1404"/>
    </location>
</feature>
<dbReference type="InterPro" id="IPR019804">
    <property type="entry name" value="Ras_G-nucl-exch_fac_CS"/>
</dbReference>
<dbReference type="InterPro" id="IPR000651">
    <property type="entry name" value="Ras-like_Gua-exchang_fac_N"/>
</dbReference>
<dbReference type="InterPro" id="IPR018490">
    <property type="entry name" value="cNMP-bd_dom_sf"/>
</dbReference>
<dbReference type="SMART" id="SM00147">
    <property type="entry name" value="RasGEF"/>
    <property type="match status" value="1"/>
</dbReference>
<reference evidence="7" key="1">
    <citation type="journal article" date="2013" name="Nature">
        <title>The genomes of four tapeworm species reveal adaptations to parasitism.</title>
        <authorList>
            <person name="Tsai I.J."/>
            <person name="Zarowiecki M."/>
            <person name="Holroyd N."/>
            <person name="Garciarrubio A."/>
            <person name="Sanchez-Flores A."/>
            <person name="Brooks K.L."/>
            <person name="Tracey A."/>
            <person name="Bobes R.J."/>
            <person name="Fragoso G."/>
            <person name="Sciutto E."/>
            <person name="Aslett M."/>
            <person name="Beasley H."/>
            <person name="Bennett H.M."/>
            <person name="Cai J."/>
            <person name="Camicia F."/>
            <person name="Clark R."/>
            <person name="Cucher M."/>
            <person name="De Silva N."/>
            <person name="Day T.A."/>
            <person name="Deplazes P."/>
            <person name="Estrada K."/>
            <person name="Fernandez C."/>
            <person name="Holland P.W."/>
            <person name="Hou J."/>
            <person name="Hu S."/>
            <person name="Huckvale T."/>
            <person name="Hung S.S."/>
            <person name="Kamenetzky L."/>
            <person name="Keane J.A."/>
            <person name="Kiss F."/>
            <person name="Koziol U."/>
            <person name="Lambert O."/>
            <person name="Liu K."/>
            <person name="Luo X."/>
            <person name="Luo Y."/>
            <person name="Macchiaroli N."/>
            <person name="Nichol S."/>
            <person name="Paps J."/>
            <person name="Parkinson J."/>
            <person name="Pouchkina-Stantcheva N."/>
            <person name="Riddiford N."/>
            <person name="Rosenzvit M."/>
            <person name="Salinas G."/>
            <person name="Wasmuth J.D."/>
            <person name="Zamanian M."/>
            <person name="Zheng Y."/>
            <person name="Cai X."/>
            <person name="Soberon X."/>
            <person name="Olson P.D."/>
            <person name="Laclette J.P."/>
            <person name="Brehm K."/>
            <person name="Berriman M."/>
            <person name="Garciarrubio A."/>
            <person name="Bobes R.J."/>
            <person name="Fragoso G."/>
            <person name="Sanchez-Flores A."/>
            <person name="Estrada K."/>
            <person name="Cevallos M.A."/>
            <person name="Morett E."/>
            <person name="Gonzalez V."/>
            <person name="Portillo T."/>
            <person name="Ochoa-Leyva A."/>
            <person name="Jose M.V."/>
            <person name="Sciutto E."/>
            <person name="Landa A."/>
            <person name="Jimenez L."/>
            <person name="Valdes V."/>
            <person name="Carrero J.C."/>
            <person name="Larralde C."/>
            <person name="Morales-Montor J."/>
            <person name="Limon-Lason J."/>
            <person name="Soberon X."/>
            <person name="Laclette J.P."/>
        </authorList>
    </citation>
    <scope>NUCLEOTIDE SEQUENCE [LARGE SCALE GENOMIC DNA]</scope>
</reference>
<dbReference type="PANTHER" id="PTHR23113:SF249">
    <property type="entry name" value="RAP GUANINE NUCLEOTIDE EXCHANGE FACTOR 6"/>
    <property type="match status" value="1"/>
</dbReference>
<dbReference type="SUPFAM" id="SSF48366">
    <property type="entry name" value="Ras GEF"/>
    <property type="match status" value="1"/>
</dbReference>
<feature type="compositionally biased region" description="Low complexity" evidence="3">
    <location>
        <begin position="1262"/>
        <end position="1292"/>
    </location>
</feature>
<organism evidence="7 8">
    <name type="scientific">Echinococcus multilocularis</name>
    <name type="common">Fox tapeworm</name>
    <dbReference type="NCBI Taxonomy" id="6211"/>
    <lineage>
        <taxon>Eukaryota</taxon>
        <taxon>Metazoa</taxon>
        <taxon>Spiralia</taxon>
        <taxon>Lophotrochozoa</taxon>
        <taxon>Platyhelminthes</taxon>
        <taxon>Cestoda</taxon>
        <taxon>Eucestoda</taxon>
        <taxon>Cyclophyllidea</taxon>
        <taxon>Taeniidae</taxon>
        <taxon>Echinococcus</taxon>
    </lineage>
</organism>
<feature type="region of interest" description="Disordered" evidence="3">
    <location>
        <begin position="1584"/>
        <end position="1732"/>
    </location>
</feature>
<name>A0A068YNX5_ECHMU</name>
<evidence type="ECO:0000256" key="2">
    <source>
        <dbReference type="PROSITE-ProRule" id="PRU00168"/>
    </source>
</evidence>
<keyword evidence="1 2" id="KW-0344">Guanine-nucleotide releasing factor</keyword>
<feature type="region of interest" description="Disordered" evidence="3">
    <location>
        <begin position="438"/>
        <end position="458"/>
    </location>
</feature>
<evidence type="ECO:0000259" key="5">
    <source>
        <dbReference type="PROSITE" id="PS50042"/>
    </source>
</evidence>
<protein>
    <submittedName>
        <fullName evidence="7">Rap guanine nucleotide exchange factor 6</fullName>
    </submittedName>
</protein>
<dbReference type="CDD" id="cd00038">
    <property type="entry name" value="CAP_ED"/>
    <property type="match status" value="1"/>
</dbReference>
<feature type="compositionally biased region" description="Acidic residues" evidence="3">
    <location>
        <begin position="222"/>
        <end position="252"/>
    </location>
</feature>
<dbReference type="Proteomes" id="UP000017246">
    <property type="component" value="Unassembled WGS sequence"/>
</dbReference>
<dbReference type="InterPro" id="IPR036964">
    <property type="entry name" value="RASGEF_cat_dom_sf"/>
</dbReference>
<dbReference type="PROSITE" id="PS00720">
    <property type="entry name" value="RASGEF"/>
    <property type="match status" value="1"/>
</dbReference>
<dbReference type="Pfam" id="PF00617">
    <property type="entry name" value="RasGEF"/>
    <property type="match status" value="1"/>
</dbReference>
<proteinExistence type="predicted"/>
<accession>A0A068YNX5</accession>
<dbReference type="PROSITE" id="PS50009">
    <property type="entry name" value="RASGEF_CAT"/>
    <property type="match status" value="1"/>
</dbReference>
<dbReference type="PROSITE" id="PS50042">
    <property type="entry name" value="CNMP_BINDING_3"/>
    <property type="match status" value="1"/>
</dbReference>
<evidence type="ECO:0000256" key="1">
    <source>
        <dbReference type="ARBA" id="ARBA00022658"/>
    </source>
</evidence>
<evidence type="ECO:0000259" key="6">
    <source>
        <dbReference type="PROSITE" id="PS50212"/>
    </source>
</evidence>
<evidence type="ECO:0000313" key="7">
    <source>
        <dbReference type="EMBL" id="CDS43728.1"/>
    </source>
</evidence>